<dbReference type="EMBL" id="JAAOAO010000174">
    <property type="protein sequence ID" value="KAF5559493.1"/>
    <property type="molecule type" value="Genomic_DNA"/>
</dbReference>
<evidence type="ECO:0000313" key="2">
    <source>
        <dbReference type="Proteomes" id="UP000574317"/>
    </source>
</evidence>
<dbReference type="Gene3D" id="3.30.710.10">
    <property type="entry name" value="Potassium Channel Kv1.1, Chain A"/>
    <property type="match status" value="1"/>
</dbReference>
<evidence type="ECO:0000313" key="1">
    <source>
        <dbReference type="EMBL" id="KAF5559493.1"/>
    </source>
</evidence>
<name>A0A8H5NC70_9HYPO</name>
<accession>A0A8H5NC70</accession>
<reference evidence="1 2" key="1">
    <citation type="submission" date="2020-05" db="EMBL/GenBank/DDBJ databases">
        <title>Identification and distribution of gene clusters putatively required for synthesis of sphingolipid metabolism inhibitors in phylogenetically diverse species of the filamentous fungus Fusarium.</title>
        <authorList>
            <person name="Kim H.-S."/>
            <person name="Busman M."/>
            <person name="Brown D.W."/>
            <person name="Divon H."/>
            <person name="Uhlig S."/>
            <person name="Proctor R.H."/>
        </authorList>
    </citation>
    <scope>NUCLEOTIDE SEQUENCE [LARGE SCALE GENOMIC DNA]</scope>
    <source>
        <strain evidence="1 2">NRRL 25196</strain>
    </source>
</reference>
<sequence length="342" mass="38487">MSVVTYDIAPDGDVYIVLRNPNTVSVIPIVKLRKYGTKSPEYIPDDTVVASPSRQVPALRIDEAAEYRFRVSSHHLTAASPVFRIMLGGPWKESVPSEETASSEGSDQTPAVSMIREISTTDWNVHAFFTVLNIIHGRNNQVPRSASLKFITDVAVIVNYYECAESVALAAELWKSKTVFPEGYGKHSIMLLFVSWVFSWGEKFSSMARLVLEQGEGAEYVDTQGLDIGVIIERLDKERELLVPFIYRKLGQLRADLLNKHGNKHDMQKELGSWDYAHKGVSVARVLDLLDNYPSPAWKDPKEKCSVHSQDCSVKALMKPTFDKIREDIKKIKLADFQAKKV</sequence>
<dbReference type="Proteomes" id="UP000574317">
    <property type="component" value="Unassembled WGS sequence"/>
</dbReference>
<proteinExistence type="predicted"/>
<dbReference type="AlphaFoldDB" id="A0A8H5NC70"/>
<protein>
    <recommendedName>
        <fullName evidence="3">BTB domain-containing protein</fullName>
    </recommendedName>
</protein>
<gene>
    <name evidence="1" type="ORF">FNAPI_4712</name>
</gene>
<keyword evidence="2" id="KW-1185">Reference proteome</keyword>
<organism evidence="1 2">
    <name type="scientific">Fusarium napiforme</name>
    <dbReference type="NCBI Taxonomy" id="42672"/>
    <lineage>
        <taxon>Eukaryota</taxon>
        <taxon>Fungi</taxon>
        <taxon>Dikarya</taxon>
        <taxon>Ascomycota</taxon>
        <taxon>Pezizomycotina</taxon>
        <taxon>Sordariomycetes</taxon>
        <taxon>Hypocreomycetidae</taxon>
        <taxon>Hypocreales</taxon>
        <taxon>Nectriaceae</taxon>
        <taxon>Fusarium</taxon>
        <taxon>Fusarium fujikuroi species complex</taxon>
    </lineage>
</organism>
<evidence type="ECO:0008006" key="3">
    <source>
        <dbReference type="Google" id="ProtNLM"/>
    </source>
</evidence>
<dbReference type="InterPro" id="IPR011333">
    <property type="entry name" value="SKP1/BTB/POZ_sf"/>
</dbReference>
<comment type="caution">
    <text evidence="1">The sequence shown here is derived from an EMBL/GenBank/DDBJ whole genome shotgun (WGS) entry which is preliminary data.</text>
</comment>